<evidence type="ECO:0000256" key="2">
    <source>
        <dbReference type="ARBA" id="ARBA00022490"/>
    </source>
</evidence>
<comment type="caution">
    <text evidence="5">The sequence shown here is derived from an EMBL/GenBank/DDBJ whole genome shotgun (WGS) entry which is preliminary data.</text>
</comment>
<comment type="subcellular location">
    <subcellularLocation>
        <location evidence="1 4">Cytoplasm</location>
    </subcellularLocation>
</comment>
<sequence>MNTEWHIASFIIRVQPDLVDRAISELNQIEHCELHGQDDVGQLVVTLEAPSAKSMANSAEQFQQLTGLLHAVPVYHEYLDNDLNNELNEQS</sequence>
<dbReference type="GO" id="GO:0051224">
    <property type="term" value="P:negative regulation of protein transport"/>
    <property type="evidence" value="ECO:0007669"/>
    <property type="project" value="UniProtKB-UniRule"/>
</dbReference>
<organism evidence="5 6">
    <name type="scientific">Catenovulum agarivorans DS-2</name>
    <dbReference type="NCBI Taxonomy" id="1328313"/>
    <lineage>
        <taxon>Bacteria</taxon>
        <taxon>Pseudomonadati</taxon>
        <taxon>Pseudomonadota</taxon>
        <taxon>Gammaproteobacteria</taxon>
        <taxon>Alteromonadales</taxon>
        <taxon>Alteromonadaceae</taxon>
        <taxon>Catenovulum</taxon>
    </lineage>
</organism>
<name>W7QW39_9ALTE</name>
<protein>
    <recommendedName>
        <fullName evidence="4">Chaperone NapD</fullName>
    </recommendedName>
    <alternativeName>
        <fullName evidence="4">NapA signal peptide-binding chaperone NapD</fullName>
    </alternativeName>
</protein>
<dbReference type="OrthoDB" id="5770785at2"/>
<dbReference type="EMBL" id="ARZY01000002">
    <property type="protein sequence ID" value="EWH11963.1"/>
    <property type="molecule type" value="Genomic_DNA"/>
</dbReference>
<dbReference type="Gene3D" id="3.30.70.920">
    <property type="match status" value="1"/>
</dbReference>
<dbReference type="AlphaFoldDB" id="W7QW39"/>
<evidence type="ECO:0000256" key="1">
    <source>
        <dbReference type="ARBA" id="ARBA00004496"/>
    </source>
</evidence>
<evidence type="ECO:0000313" key="6">
    <source>
        <dbReference type="Proteomes" id="UP000019276"/>
    </source>
</evidence>
<accession>W7QW39</accession>
<keyword evidence="6" id="KW-1185">Reference proteome</keyword>
<evidence type="ECO:0000313" key="5">
    <source>
        <dbReference type="EMBL" id="EWH11963.1"/>
    </source>
</evidence>
<evidence type="ECO:0000256" key="4">
    <source>
        <dbReference type="HAMAP-Rule" id="MF_02200"/>
    </source>
</evidence>
<dbReference type="Proteomes" id="UP000019276">
    <property type="component" value="Unassembled WGS sequence"/>
</dbReference>
<dbReference type="PANTHER" id="PTHR38603">
    <property type="entry name" value="CHAPERONE NAPD"/>
    <property type="match status" value="1"/>
</dbReference>
<keyword evidence="2 4" id="KW-0963">Cytoplasm</keyword>
<comment type="similarity">
    <text evidence="4">Belongs to the NapD family.</text>
</comment>
<dbReference type="PANTHER" id="PTHR38603:SF1">
    <property type="entry name" value="CHAPERONE NAPD"/>
    <property type="match status" value="1"/>
</dbReference>
<dbReference type="GO" id="GO:0005737">
    <property type="term" value="C:cytoplasm"/>
    <property type="evidence" value="ECO:0007669"/>
    <property type="project" value="UniProtKB-SubCell"/>
</dbReference>
<dbReference type="Pfam" id="PF03927">
    <property type="entry name" value="NapD"/>
    <property type="match status" value="1"/>
</dbReference>
<keyword evidence="3 4" id="KW-0143">Chaperone</keyword>
<reference evidence="5 6" key="1">
    <citation type="journal article" date="2014" name="Genome Announc.">
        <title>Draft Genome Sequence of the Agar-Degrading Bacterium Catenovulum sp. Strain DS-2, Isolated from Intestines of Haliotis diversicolor.</title>
        <authorList>
            <person name="Shan D."/>
            <person name="Li X."/>
            <person name="Gu Z."/>
            <person name="Wei G."/>
            <person name="Gao Z."/>
            <person name="Shao Z."/>
        </authorList>
    </citation>
    <scope>NUCLEOTIDE SEQUENCE [LARGE SCALE GENOMIC DNA]</scope>
    <source>
        <strain evidence="5 6">DS-2</strain>
    </source>
</reference>
<comment type="subunit">
    <text evidence="4">Interacts with the cytoplasmic NapA precursor.</text>
</comment>
<proteinExistence type="inferred from homology"/>
<dbReference type="InterPro" id="IPR005623">
    <property type="entry name" value="Chaperone_NapD_NO3_reduct"/>
</dbReference>
<dbReference type="eggNOG" id="COG3062">
    <property type="taxonomic scope" value="Bacteria"/>
</dbReference>
<gene>
    <name evidence="4" type="primary">napD</name>
    <name evidence="5" type="ORF">DS2_02228</name>
</gene>
<dbReference type="GO" id="GO:0005048">
    <property type="term" value="F:signal sequence binding"/>
    <property type="evidence" value="ECO:0007669"/>
    <property type="project" value="UniProtKB-UniRule"/>
</dbReference>
<evidence type="ECO:0000256" key="3">
    <source>
        <dbReference type="ARBA" id="ARBA00023186"/>
    </source>
</evidence>
<dbReference type="STRING" id="1328313.DS2_02228"/>
<dbReference type="HAMAP" id="MF_02200">
    <property type="entry name" value="NapD"/>
    <property type="match status" value="1"/>
</dbReference>
<comment type="function">
    <text evidence="4">Chaperone for NapA, the catalytic subunit of the periplasmic nitrate reductase. It binds directly and specifically to the twin-arginine signal peptide of NapA, preventing premature interaction with the Tat translocase and premature export.</text>
</comment>
<dbReference type="RefSeq" id="WP_035012980.1">
    <property type="nucleotide sequence ID" value="NZ_ARZY01000002.1"/>
</dbReference>